<evidence type="ECO:0000313" key="9">
    <source>
        <dbReference type="EMBL" id="KAF0708996.1"/>
    </source>
</evidence>
<dbReference type="GO" id="GO:0006508">
    <property type="term" value="P:proteolysis"/>
    <property type="evidence" value="ECO:0007669"/>
    <property type="project" value="UniProtKB-KW"/>
</dbReference>
<reference evidence="12 15" key="1">
    <citation type="submission" date="2019-03" db="EMBL/GenBank/DDBJ databases">
        <authorList>
            <person name="Gaulin E."/>
            <person name="Dumas B."/>
        </authorList>
    </citation>
    <scope>NUCLEOTIDE SEQUENCE [LARGE SCALE GENOMIC DNA]</scope>
    <source>
        <strain evidence="12">CBS 568.67</strain>
    </source>
</reference>
<dbReference type="AlphaFoldDB" id="A0A485K9D8"/>
<gene>
    <name evidence="12" type="primary">Aste57867_2962</name>
    <name evidence="13" type="synonym">Aste57867_6065</name>
    <name evidence="14" type="synonym">Aste57867_6132</name>
    <name evidence="11" type="ORF">As57867_002953</name>
    <name evidence="10" type="ORF">As57867_006051</name>
    <name evidence="9" type="ORF">As57867_006118</name>
    <name evidence="12" type="ORF">ASTE57867_2962</name>
    <name evidence="13" type="ORF">ASTE57867_6065</name>
    <name evidence="14" type="ORF">ASTE57867_6132</name>
</gene>
<dbReference type="Proteomes" id="UP000332933">
    <property type="component" value="Unassembled WGS sequence"/>
</dbReference>
<protein>
    <submittedName>
        <fullName evidence="12">Aste57867_2962 protein</fullName>
    </submittedName>
    <submittedName>
        <fullName evidence="13">Aste57867_6065 protein</fullName>
    </submittedName>
    <submittedName>
        <fullName evidence="14">Aste57867_6132 protein</fullName>
    </submittedName>
</protein>
<dbReference type="FunFam" id="2.40.10.10:FF:000002">
    <property type="entry name" value="Transmembrane protease serine"/>
    <property type="match status" value="1"/>
</dbReference>
<dbReference type="PROSITE" id="PS00135">
    <property type="entry name" value="TRYPSIN_SER"/>
    <property type="match status" value="1"/>
</dbReference>
<dbReference type="SUPFAM" id="SSF50494">
    <property type="entry name" value="Trypsin-like serine proteases"/>
    <property type="match status" value="1"/>
</dbReference>
<feature type="signal peptide" evidence="7">
    <location>
        <begin position="1"/>
        <end position="18"/>
    </location>
</feature>
<keyword evidence="6" id="KW-0645">Protease</keyword>
<evidence type="ECO:0000256" key="6">
    <source>
        <dbReference type="RuleBase" id="RU363034"/>
    </source>
</evidence>
<dbReference type="InterPro" id="IPR043504">
    <property type="entry name" value="Peptidase_S1_PA_chymotrypsin"/>
</dbReference>
<dbReference type="EMBL" id="CAADRA010000441">
    <property type="protein sequence ID" value="VFT80145.1"/>
    <property type="molecule type" value="Genomic_DNA"/>
</dbReference>
<dbReference type="PANTHER" id="PTHR24276:SF98">
    <property type="entry name" value="FI18310P1-RELATED"/>
    <property type="match status" value="1"/>
</dbReference>
<dbReference type="EMBL" id="VJMH01000441">
    <property type="protein sequence ID" value="KAF0716214.1"/>
    <property type="molecule type" value="Genomic_DNA"/>
</dbReference>
<evidence type="ECO:0000256" key="5">
    <source>
        <dbReference type="ARBA" id="ARBA00023180"/>
    </source>
</evidence>
<evidence type="ECO:0000313" key="13">
    <source>
        <dbReference type="EMBL" id="VFT83076.1"/>
    </source>
</evidence>
<feature type="chain" id="PRO_5033436656" evidence="7">
    <location>
        <begin position="19"/>
        <end position="328"/>
    </location>
</feature>
<evidence type="ECO:0000313" key="15">
    <source>
        <dbReference type="Proteomes" id="UP000332933"/>
    </source>
</evidence>
<organism evidence="12 15">
    <name type="scientific">Aphanomyces stellatus</name>
    <dbReference type="NCBI Taxonomy" id="120398"/>
    <lineage>
        <taxon>Eukaryota</taxon>
        <taxon>Sar</taxon>
        <taxon>Stramenopiles</taxon>
        <taxon>Oomycota</taxon>
        <taxon>Saprolegniomycetes</taxon>
        <taxon>Saprolegniales</taxon>
        <taxon>Verrucalvaceae</taxon>
        <taxon>Aphanomyces</taxon>
    </lineage>
</organism>
<dbReference type="PRINTS" id="PR00722">
    <property type="entry name" value="CHYMOTRYPSIN"/>
</dbReference>
<name>A0A485K9D8_9STRA</name>
<dbReference type="EMBL" id="CAADRA010002379">
    <property type="protein sequence ID" value="VFT83139.1"/>
    <property type="molecule type" value="Genomic_DNA"/>
</dbReference>
<dbReference type="GO" id="GO:0004252">
    <property type="term" value="F:serine-type endopeptidase activity"/>
    <property type="evidence" value="ECO:0007669"/>
    <property type="project" value="InterPro"/>
</dbReference>
<dbReference type="CDD" id="cd00190">
    <property type="entry name" value="Tryp_SPc"/>
    <property type="match status" value="1"/>
</dbReference>
<dbReference type="InterPro" id="IPR001314">
    <property type="entry name" value="Peptidase_S1A"/>
</dbReference>
<dbReference type="InterPro" id="IPR050430">
    <property type="entry name" value="Peptidase_S1"/>
</dbReference>
<keyword evidence="15" id="KW-1185">Reference proteome</keyword>
<dbReference type="InterPro" id="IPR009003">
    <property type="entry name" value="Peptidase_S1_PA"/>
</dbReference>
<dbReference type="PROSITE" id="PS00134">
    <property type="entry name" value="TRYPSIN_HIS"/>
    <property type="match status" value="1"/>
</dbReference>
<evidence type="ECO:0000256" key="1">
    <source>
        <dbReference type="ARBA" id="ARBA00007664"/>
    </source>
</evidence>
<dbReference type="PANTHER" id="PTHR24276">
    <property type="entry name" value="POLYSERASE-RELATED"/>
    <property type="match status" value="1"/>
</dbReference>
<dbReference type="SMART" id="SM00020">
    <property type="entry name" value="Tryp_SPc"/>
    <property type="match status" value="1"/>
</dbReference>
<dbReference type="OrthoDB" id="70562at2759"/>
<keyword evidence="6" id="KW-0720">Serine protease</keyword>
<dbReference type="InterPro" id="IPR018114">
    <property type="entry name" value="TRYPSIN_HIS"/>
</dbReference>
<dbReference type="Pfam" id="PF00089">
    <property type="entry name" value="Trypsin"/>
    <property type="match status" value="1"/>
</dbReference>
<dbReference type="EMBL" id="VJMH01002377">
    <property type="protein sequence ID" value="KAF0708996.1"/>
    <property type="molecule type" value="Genomic_DNA"/>
</dbReference>
<dbReference type="Gene3D" id="2.40.10.10">
    <property type="entry name" value="Trypsin-like serine proteases"/>
    <property type="match status" value="1"/>
</dbReference>
<dbReference type="EMBL" id="VJMH01002333">
    <property type="protein sequence ID" value="KAF0709164.1"/>
    <property type="molecule type" value="Genomic_DNA"/>
</dbReference>
<keyword evidence="6" id="KW-0378">Hydrolase</keyword>
<keyword evidence="5" id="KW-0325">Glycoprotein</keyword>
<evidence type="ECO:0000313" key="11">
    <source>
        <dbReference type="EMBL" id="KAF0716214.1"/>
    </source>
</evidence>
<proteinExistence type="inferred from homology"/>
<evidence type="ECO:0000313" key="12">
    <source>
        <dbReference type="EMBL" id="VFT80145.1"/>
    </source>
</evidence>
<comment type="similarity">
    <text evidence="1">Belongs to the peptidase S1 family.</text>
</comment>
<keyword evidence="2 7" id="KW-0732">Signal</keyword>
<dbReference type="EMBL" id="CAADRA010002335">
    <property type="protein sequence ID" value="VFT83076.1"/>
    <property type="molecule type" value="Genomic_DNA"/>
</dbReference>
<evidence type="ECO:0000313" key="10">
    <source>
        <dbReference type="EMBL" id="KAF0709164.1"/>
    </source>
</evidence>
<keyword evidence="4" id="KW-1015">Disulfide bond</keyword>
<dbReference type="InterPro" id="IPR001254">
    <property type="entry name" value="Trypsin_dom"/>
</dbReference>
<keyword evidence="3" id="KW-0843">Virulence</keyword>
<evidence type="ECO:0000313" key="14">
    <source>
        <dbReference type="EMBL" id="VFT83139.1"/>
    </source>
</evidence>
<dbReference type="InterPro" id="IPR033116">
    <property type="entry name" value="TRYPSIN_SER"/>
</dbReference>
<sequence>MKFSYAFTTALIAATATAQLEIVGGKEAAKGQHLYVTSLRKPSDGSHACGGSLITPNIVLTAAHCMPLKPESVVIGSHYANETQTGEEIKVKQIVVHPKNNPSTDSNDFAILILERASKFPPVQVSFDEVAPGTPTVVRGWGRTSQGGTASNVLLEVGVDALANTQCAKLLAPEVVNEFMLCAGGKAGEDSCQGDSGGPLIVEQNGSERLVGVVSWGVGCAQANKPGVYARLSAARSFIQPYLTTNAPPPTASPTARPTVAPVTTKLNVALLTTAPTTKPTPLVTSPSNQCNGCKGCYYPPLKYCFPSSYDKAVCTTYTSSGAFWCSN</sequence>
<evidence type="ECO:0000256" key="2">
    <source>
        <dbReference type="ARBA" id="ARBA00022729"/>
    </source>
</evidence>
<reference evidence="9" key="2">
    <citation type="submission" date="2019-06" db="EMBL/GenBank/DDBJ databases">
        <title>Genomics analysis of Aphanomyces spp. identifies a new class of oomycete effector associated with host adaptation.</title>
        <authorList>
            <person name="Gaulin E."/>
        </authorList>
    </citation>
    <scope>NUCLEOTIDE SEQUENCE</scope>
    <source>
        <strain evidence="9">CBS 578.67</strain>
    </source>
</reference>
<evidence type="ECO:0000256" key="7">
    <source>
        <dbReference type="SAM" id="SignalP"/>
    </source>
</evidence>
<dbReference type="PROSITE" id="PS50240">
    <property type="entry name" value="TRYPSIN_DOM"/>
    <property type="match status" value="1"/>
</dbReference>
<evidence type="ECO:0000256" key="4">
    <source>
        <dbReference type="ARBA" id="ARBA00023157"/>
    </source>
</evidence>
<accession>A0A485K9D8</accession>
<feature type="domain" description="Peptidase S1" evidence="8">
    <location>
        <begin position="22"/>
        <end position="244"/>
    </location>
</feature>
<evidence type="ECO:0000259" key="8">
    <source>
        <dbReference type="PROSITE" id="PS50240"/>
    </source>
</evidence>
<evidence type="ECO:0000256" key="3">
    <source>
        <dbReference type="ARBA" id="ARBA00023026"/>
    </source>
</evidence>